<evidence type="ECO:0000313" key="4">
    <source>
        <dbReference type="Proteomes" id="UP000186143"/>
    </source>
</evidence>
<evidence type="ECO:0000256" key="1">
    <source>
        <dbReference type="ARBA" id="ARBA00022729"/>
    </source>
</evidence>
<dbReference type="PANTHER" id="PTHR47637">
    <property type="entry name" value="CHAPERONE SURA"/>
    <property type="match status" value="1"/>
</dbReference>
<keyword evidence="1 2" id="KW-0732">Signal</keyword>
<name>A0A1Q9AKR0_9HYPH</name>
<reference evidence="3 4" key="1">
    <citation type="submission" date="2016-09" db="EMBL/GenBank/DDBJ databases">
        <title>Rhizobium sp. nov., a novel species isolated from the rice rhizosphere.</title>
        <authorList>
            <person name="Zhao J."/>
            <person name="Zhang X."/>
        </authorList>
    </citation>
    <scope>NUCLEOTIDE SEQUENCE [LARGE SCALE GENOMIC DNA]</scope>
    <source>
        <strain evidence="3 4">MH17</strain>
    </source>
</reference>
<dbReference type="Gene3D" id="1.10.4030.10">
    <property type="entry name" value="Porin chaperone SurA, peptide-binding domain"/>
    <property type="match status" value="1"/>
</dbReference>
<dbReference type="AlphaFoldDB" id="A0A1Q9AKR0"/>
<evidence type="ECO:0000313" key="3">
    <source>
        <dbReference type="EMBL" id="OLP55913.1"/>
    </source>
</evidence>
<proteinExistence type="predicted"/>
<protein>
    <submittedName>
        <fullName evidence="3">Molecular chaperone SurA</fullName>
    </submittedName>
</protein>
<dbReference type="InterPro" id="IPR027304">
    <property type="entry name" value="Trigger_fact/SurA_dom_sf"/>
</dbReference>
<accession>A0A1Q9AKR0</accession>
<dbReference type="OrthoDB" id="9791746at2"/>
<dbReference type="PANTHER" id="PTHR47637:SF1">
    <property type="entry name" value="CHAPERONE SURA"/>
    <property type="match status" value="1"/>
</dbReference>
<dbReference type="STRING" id="1672749.BJF92_02030"/>
<dbReference type="Proteomes" id="UP000186143">
    <property type="component" value="Unassembled WGS sequence"/>
</dbReference>
<dbReference type="SUPFAM" id="SSF109998">
    <property type="entry name" value="Triger factor/SurA peptide-binding domain-like"/>
    <property type="match status" value="1"/>
</dbReference>
<feature type="chain" id="PRO_5012503129" evidence="2">
    <location>
        <begin position="31"/>
        <end position="314"/>
    </location>
</feature>
<dbReference type="EMBL" id="MKIO01000025">
    <property type="protein sequence ID" value="OLP55913.1"/>
    <property type="molecule type" value="Genomic_DNA"/>
</dbReference>
<gene>
    <name evidence="3" type="ORF">BJF92_02030</name>
</gene>
<organism evidence="3 4">
    <name type="scientific">Xaviernesmea rhizosphaerae</name>
    <dbReference type="NCBI Taxonomy" id="1672749"/>
    <lineage>
        <taxon>Bacteria</taxon>
        <taxon>Pseudomonadati</taxon>
        <taxon>Pseudomonadota</taxon>
        <taxon>Alphaproteobacteria</taxon>
        <taxon>Hyphomicrobiales</taxon>
        <taxon>Rhizobiaceae</taxon>
        <taxon>Rhizobium/Agrobacterium group</taxon>
        <taxon>Xaviernesmea</taxon>
    </lineage>
</organism>
<evidence type="ECO:0000256" key="2">
    <source>
        <dbReference type="SAM" id="SignalP"/>
    </source>
</evidence>
<dbReference type="InterPro" id="IPR050280">
    <property type="entry name" value="OMP_Chaperone_SurA"/>
</dbReference>
<dbReference type="RefSeq" id="WP_075634399.1">
    <property type="nucleotide sequence ID" value="NZ_MKIO01000025.1"/>
</dbReference>
<sequence>MVAMNRVMRIGSALILAAAVMVSSVPVAQAAGGTGIAVVVNGVPITTGDVAKRVAFMRLQKAQGGEAAARQQLIDEVLKRQEILRVGMSVSTDDVDGAVKRFAAGNKLTVPQLSMILDKAGVGLDHFKQYVAVSMSWPRVVNARYGGGKRLSNEELVKRMQENGGKKPVTTEYYLQQIIFVVPAARRNAILSKRQAEANASRPKYPGCEQAKVFAATMLDVSVRDLGRMVSQELPAEWKPLIEKTEQGQVTTTLVTDKGVEYLAVCKKREVSDDAAAEIVFRAEDLESKKKGDEDPNSVRFVEELRKKAQIVNK</sequence>
<feature type="signal peptide" evidence="2">
    <location>
        <begin position="1"/>
        <end position="30"/>
    </location>
</feature>
<comment type="caution">
    <text evidence="3">The sequence shown here is derived from an EMBL/GenBank/DDBJ whole genome shotgun (WGS) entry which is preliminary data.</text>
</comment>